<dbReference type="InterPro" id="IPR056475">
    <property type="entry name" value="GBD_Hemicentin/VWA7"/>
</dbReference>
<feature type="region of interest" description="Disordered" evidence="5">
    <location>
        <begin position="917"/>
        <end position="956"/>
    </location>
</feature>
<protein>
    <submittedName>
        <fullName evidence="12">von Willebrand factor A domain-containing protein 7 isoform X1</fullName>
    </submittedName>
</protein>
<evidence type="ECO:0000256" key="6">
    <source>
        <dbReference type="SAM" id="SignalP"/>
    </source>
</evidence>
<evidence type="ECO:0000313" key="11">
    <source>
        <dbReference type="Proteomes" id="UP000694890"/>
    </source>
</evidence>
<dbReference type="RefSeq" id="XP_050934726.1">
    <property type="nucleotide sequence ID" value="XM_051078769.1"/>
</dbReference>
<dbReference type="InterPro" id="IPR052577">
    <property type="entry name" value="VWA7"/>
</dbReference>
<dbReference type="InterPro" id="IPR056862">
    <property type="entry name" value="VWA7_N"/>
</dbReference>
<keyword evidence="4" id="KW-0325">Glycoprotein</keyword>
<dbReference type="PANTHER" id="PTHR14905">
    <property type="entry name" value="NG37"/>
    <property type="match status" value="1"/>
</dbReference>
<evidence type="ECO:0000256" key="3">
    <source>
        <dbReference type="ARBA" id="ARBA00022729"/>
    </source>
</evidence>
<evidence type="ECO:0000259" key="8">
    <source>
        <dbReference type="Pfam" id="PF23619"/>
    </source>
</evidence>
<dbReference type="InterPro" id="IPR036465">
    <property type="entry name" value="vWFA_dom_sf"/>
</dbReference>
<accession>A0AAJ8BKU2</accession>
<dbReference type="PANTHER" id="PTHR14905:SF18">
    <property type="entry name" value="VON WILLEBRAND FACTOR A DOMAIN-CONTAINING 10, TANDEM DUPLICATE 1-RELATED"/>
    <property type="match status" value="1"/>
</dbReference>
<keyword evidence="3 6" id="KW-0732">Signal</keyword>
<dbReference type="Pfam" id="PF23560">
    <property type="entry name" value="GBD_Hemicentin"/>
    <property type="match status" value="1"/>
</dbReference>
<dbReference type="GO" id="GO:0005576">
    <property type="term" value="C:extracellular region"/>
    <property type="evidence" value="ECO:0007669"/>
    <property type="project" value="UniProtKB-SubCell"/>
</dbReference>
<evidence type="ECO:0000256" key="1">
    <source>
        <dbReference type="ARBA" id="ARBA00004613"/>
    </source>
</evidence>
<keyword evidence="2" id="KW-0964">Secreted</keyword>
<evidence type="ECO:0000313" key="12">
    <source>
        <dbReference type="RefSeq" id="XP_050934726.1"/>
    </source>
</evidence>
<dbReference type="Pfam" id="PF23619">
    <property type="entry name" value="Ig_VWA7"/>
    <property type="match status" value="1"/>
</dbReference>
<dbReference type="Proteomes" id="UP000694890">
    <property type="component" value="Linkage group LG20"/>
</dbReference>
<reference evidence="12" key="1">
    <citation type="submission" date="2025-08" db="UniProtKB">
        <authorList>
            <consortium name="RefSeq"/>
        </authorList>
    </citation>
    <scope>IDENTIFICATION</scope>
    <source>
        <tissue evidence="12">Brain</tissue>
    </source>
</reference>
<feature type="domain" description="Hemicentin/VWA7 galactose-binding" evidence="7">
    <location>
        <begin position="495"/>
        <end position="591"/>
    </location>
</feature>
<evidence type="ECO:0000259" key="7">
    <source>
        <dbReference type="Pfam" id="PF23560"/>
    </source>
</evidence>
<feature type="domain" description="VWA7 Ig-like" evidence="8">
    <location>
        <begin position="715"/>
        <end position="809"/>
    </location>
</feature>
<dbReference type="SUPFAM" id="SSF53300">
    <property type="entry name" value="vWA-like"/>
    <property type="match status" value="1"/>
</dbReference>
<evidence type="ECO:0000256" key="2">
    <source>
        <dbReference type="ARBA" id="ARBA00022525"/>
    </source>
</evidence>
<sequence length="989" mass="104401">MSGLAALCFLLLQTGACGFEILGWFFRGKSLTHEDITERAILNTTVQVCRALALAEGKDFTFPPQPFTAESVAVACGASKSSKSFCKAISLIQRKNWNVDLFRFYSSRHHFDDETFIEGRKIITEGLSAVKASNKRENFEAAREKLGNILHPLQDFYSHSNWVEMGSNLPNSNLIRAGTSIGNIAAESRATCRNCDGDDCRNNILEDILQEKILTSGYFNFVPFLSDKPKGKCSHGGLLDRTSGIEPTGGINKDKLDSNHGFLHTKAASVAIAATSELLEDIRGAAGDRTFLQMMGITRGASRPLCFVIDTTGGMGDEIAAVRTVTASIINSKVGTEDEPSVYILVPFNDPEFGPLIRTTDPEVFKNSINSLSASGGGDAPEMSLSGLRLALTGAPSNSEIFVFTDASAKDADLKSAVIALIEQTKSVVNFMITSGLGSQRQSDNNQQLSQITRSGAQVYKDLAQASGGQAIEVTKSELLEATSILTESTSSSLVTFLQAARSPGMAENFTFTVDESVRNLTIYITGQLVTFTLISPSGVSQSSADTTGSLIISSQSVGNFQTLRLQQEVGLWEIKMMSTNPYTLKIVGESPIDFLFDFLEVSQGPLGGFEVLDNRPRAGVNGSLRVTVIGSDSATLSEVTLVESSGSGKVNGSVEAVGGGDFLVRFDRIPSAEFVVLVKGQNSNVSSRASSPVFFQRQSTTSISASTLTVTADASDSVLVPGVPLSVPFSVVTSGAGGTFSIQATNDQGFTSTSPSSLSLGTGGHANGIVTITAPPETPSGTDVTLTIEADAPGGTDTNYVVLRFTVLRPVTDFTQPVCQLISLQSNCSETCSLSMWELTVQVTDGADGTGINHISLKQGNGTMNTSLVSGSENVTLVSYNASCCSPDVELLVVDQVGNVASCFYTVRKITSTTASTSTHTTTTTTSTSTTTTSTPSVSITTTTISSTPQPPTATTVVSSSTTAVQSFLLCLSITILGLSLPSEMGIN</sequence>
<name>A0AAJ8BKU2_LATCA</name>
<evidence type="ECO:0000256" key="5">
    <source>
        <dbReference type="SAM" id="MobiDB-lite"/>
    </source>
</evidence>
<dbReference type="GeneID" id="108893466"/>
<organism evidence="11 12">
    <name type="scientific">Lates calcarifer</name>
    <name type="common">Barramundi</name>
    <name type="synonym">Holocentrus calcarifer</name>
    <dbReference type="NCBI Taxonomy" id="8187"/>
    <lineage>
        <taxon>Eukaryota</taxon>
        <taxon>Metazoa</taxon>
        <taxon>Chordata</taxon>
        <taxon>Craniata</taxon>
        <taxon>Vertebrata</taxon>
        <taxon>Euteleostomi</taxon>
        <taxon>Actinopterygii</taxon>
        <taxon>Neopterygii</taxon>
        <taxon>Teleostei</taxon>
        <taxon>Neoteleostei</taxon>
        <taxon>Acanthomorphata</taxon>
        <taxon>Carangaria</taxon>
        <taxon>Carangaria incertae sedis</taxon>
        <taxon>Centropomidae</taxon>
        <taxon>Lates</taxon>
    </lineage>
</organism>
<feature type="domain" description="Hemicentin-1-like von Willebrand factor A" evidence="9">
    <location>
        <begin position="305"/>
        <end position="476"/>
    </location>
</feature>
<evidence type="ECO:0000256" key="4">
    <source>
        <dbReference type="ARBA" id="ARBA00023180"/>
    </source>
</evidence>
<feature type="signal peptide" evidence="6">
    <location>
        <begin position="1"/>
        <end position="18"/>
    </location>
</feature>
<dbReference type="Pfam" id="PF25106">
    <property type="entry name" value="VWA_4"/>
    <property type="match status" value="1"/>
</dbReference>
<feature type="domain" description="VWA7 N-terminal" evidence="10">
    <location>
        <begin position="68"/>
        <end position="292"/>
    </location>
</feature>
<dbReference type="Gene3D" id="3.40.50.410">
    <property type="entry name" value="von Willebrand factor, type A domain"/>
    <property type="match status" value="1"/>
</dbReference>
<evidence type="ECO:0000259" key="9">
    <source>
        <dbReference type="Pfam" id="PF25106"/>
    </source>
</evidence>
<dbReference type="InterPro" id="IPR056861">
    <property type="entry name" value="HMCN1-like_VWA"/>
</dbReference>
<feature type="chain" id="PRO_5042588402" evidence="6">
    <location>
        <begin position="19"/>
        <end position="989"/>
    </location>
</feature>
<dbReference type="AlphaFoldDB" id="A0AAJ8BKU2"/>
<evidence type="ECO:0000259" key="10">
    <source>
        <dbReference type="Pfam" id="PF25107"/>
    </source>
</evidence>
<proteinExistence type="predicted"/>
<gene>
    <name evidence="12" type="primary">LOC108893466</name>
</gene>
<comment type="subcellular location">
    <subcellularLocation>
        <location evidence="1">Secreted</location>
    </subcellularLocation>
</comment>
<dbReference type="InterPro" id="IPR057615">
    <property type="entry name" value="Ig_VWA7"/>
</dbReference>
<dbReference type="Pfam" id="PF25107">
    <property type="entry name" value="VWA7_N"/>
    <property type="match status" value="1"/>
</dbReference>